<dbReference type="GO" id="GO:0070824">
    <property type="term" value="C:SHREC complex"/>
    <property type="evidence" value="ECO:0007669"/>
    <property type="project" value="InterPro"/>
</dbReference>
<proteinExistence type="predicted"/>
<evidence type="ECO:0000313" key="5">
    <source>
        <dbReference type="Proteomes" id="UP001309876"/>
    </source>
</evidence>
<dbReference type="EMBL" id="JAVRRJ010000001">
    <property type="protein sequence ID" value="KAK5091713.1"/>
    <property type="molecule type" value="Genomic_DNA"/>
</dbReference>
<feature type="region of interest" description="Disordered" evidence="1">
    <location>
        <begin position="707"/>
        <end position="733"/>
    </location>
</feature>
<evidence type="ECO:0000313" key="4">
    <source>
        <dbReference type="EMBL" id="KAK5091713.1"/>
    </source>
</evidence>
<feature type="compositionally biased region" description="Acidic residues" evidence="1">
    <location>
        <begin position="906"/>
        <end position="926"/>
    </location>
</feature>
<dbReference type="PANTHER" id="PTHR38046">
    <property type="entry name" value="CRYPTIC LOCI REGULATOR 2"/>
    <property type="match status" value="1"/>
</dbReference>
<feature type="domain" description="Cryptic loci regulator 2 C-terminal" evidence="2">
    <location>
        <begin position="431"/>
        <end position="572"/>
    </location>
</feature>
<dbReference type="Pfam" id="PF10383">
    <property type="entry name" value="Clr2"/>
    <property type="match status" value="1"/>
</dbReference>
<dbReference type="InterPro" id="IPR031915">
    <property type="entry name" value="Clr2_N"/>
</dbReference>
<feature type="region of interest" description="Disordered" evidence="1">
    <location>
        <begin position="887"/>
        <end position="955"/>
    </location>
</feature>
<evidence type="ECO:0000256" key="1">
    <source>
        <dbReference type="SAM" id="MobiDB-lite"/>
    </source>
</evidence>
<dbReference type="InterPro" id="IPR038986">
    <property type="entry name" value="Clr2"/>
</dbReference>
<dbReference type="Pfam" id="PF16761">
    <property type="entry name" value="Clr2_transil"/>
    <property type="match status" value="1"/>
</dbReference>
<accession>A0AAN7YKK4</accession>
<feature type="compositionally biased region" description="Gly residues" evidence="1">
    <location>
        <begin position="708"/>
        <end position="723"/>
    </location>
</feature>
<dbReference type="Proteomes" id="UP001309876">
    <property type="component" value="Unassembled WGS sequence"/>
</dbReference>
<feature type="compositionally biased region" description="Acidic residues" evidence="1">
    <location>
        <begin position="770"/>
        <end position="782"/>
    </location>
</feature>
<sequence>MTSAVAPFPAPVGPGIKVKSGHWELRELPPGISDGDETKWPKAPYRPSDERNYLVRLAQDWAERDGTARPDLPKGYGCFEMDQPGGPQVYKRLFGHPSGRFYDSIRRFETHFFWLLDGRSGKCECMLCGNFKPAPGPLRPRVKLNPVAGLPTTSVPKPLLKTGLPRVPMLNARASTDEELTSGNEATGGMGGGRRGRPDRYAQSTHPTDEEGTSNEFRKAIDHAYKQEGGAKEIDFDIKEENSIDWLSEIDSLPVSLTQIEAQHSFIPRRGELVLWIPDFPENQYLLRNAETGEYQFYDFHEKKYTGFPRWRAGVVVEVPVAAFKNGVIDFPDILDLPLKKTSLNTAGFRIETMPDPNDDDEKSLSKQYRYVALRNIRPLAHWQLLLKGIPQKTLHRSILHALTCMTSVSLVGRRSFIGHWRRGGYIRARACFLGSEMITLGDTIRLTPHEPNASCMDILVVDDIRFKMTGFKPEHLEYDSQLLCSSSQLHFVGKAYTLDRSRAHIHVPSSQAQSQSQSAEAAYVPHSLHSEDVKEWFRPVGTGEYGKWYPLQGDYKKFEVSYDQVLGRLYEADAIRLWSGLRQRHISSANREMMKPDLGFDTSSIIGGRRYATKTDERIPDVPESDPKAIRWVLSDYRAQSLSLATINGLETAAYNPIRTPATLAEWRAHIDISEGRQPTKTLIKAPRKRPKYRFDMRDFGLDDGAISGGGTYTAKGTGGGGRRGRPAGSKLIDGKIYTAEMLRNMTNIPTRGKTLPTQAGMTSFDHEDIEEEDDEGEQSQDSEKLDHPAFHSHSQSHQPAFKSSSQLAGAALNENSDDEESDPQARPPPRNSMLAAAYAFDSDENDQDKRMPDITVEDFKLAAAALNHKGKAPTRLPPSKAQIMQSVEEGEDSALENIGAPDMAADDFSDEEEEEEEEEEEDLINYDSWKTLRNARGGTEESEGGDYRPGESQ</sequence>
<dbReference type="GO" id="GO:0033553">
    <property type="term" value="C:rDNA heterochromatin"/>
    <property type="evidence" value="ECO:0007669"/>
    <property type="project" value="TreeGrafter"/>
</dbReference>
<feature type="region of interest" description="Disordered" evidence="1">
    <location>
        <begin position="175"/>
        <end position="213"/>
    </location>
</feature>
<keyword evidence="5" id="KW-1185">Reference proteome</keyword>
<dbReference type="AlphaFoldDB" id="A0AAN7YKK4"/>
<gene>
    <name evidence="4" type="ORF">LTR05_001898</name>
</gene>
<reference evidence="4 5" key="1">
    <citation type="submission" date="2023-08" db="EMBL/GenBank/DDBJ databases">
        <title>Black Yeasts Isolated from many extreme environments.</title>
        <authorList>
            <person name="Coleine C."/>
            <person name="Stajich J.E."/>
            <person name="Selbmann L."/>
        </authorList>
    </citation>
    <scope>NUCLEOTIDE SEQUENCE [LARGE SCALE GENOMIC DNA]</scope>
    <source>
        <strain evidence="4 5">CCFEE 5910</strain>
    </source>
</reference>
<feature type="region of interest" description="Disordered" evidence="1">
    <location>
        <begin position="770"/>
        <end position="852"/>
    </location>
</feature>
<comment type="caution">
    <text evidence="4">The sequence shown here is derived from an EMBL/GenBank/DDBJ whole genome shotgun (WGS) entry which is preliminary data.</text>
</comment>
<dbReference type="GO" id="GO:0031934">
    <property type="term" value="C:mating-type region heterochromatin"/>
    <property type="evidence" value="ECO:0007669"/>
    <property type="project" value="TreeGrafter"/>
</dbReference>
<evidence type="ECO:0000259" key="3">
    <source>
        <dbReference type="Pfam" id="PF16761"/>
    </source>
</evidence>
<dbReference type="InterPro" id="IPR018839">
    <property type="entry name" value="Tscrpt-silencing_Clr2_C"/>
</dbReference>
<organism evidence="4 5">
    <name type="scientific">Lithohypha guttulata</name>
    <dbReference type="NCBI Taxonomy" id="1690604"/>
    <lineage>
        <taxon>Eukaryota</taxon>
        <taxon>Fungi</taxon>
        <taxon>Dikarya</taxon>
        <taxon>Ascomycota</taxon>
        <taxon>Pezizomycotina</taxon>
        <taxon>Eurotiomycetes</taxon>
        <taxon>Chaetothyriomycetidae</taxon>
        <taxon>Chaetothyriales</taxon>
        <taxon>Trichomeriaceae</taxon>
        <taxon>Lithohypha</taxon>
    </lineage>
</organism>
<feature type="domain" description="Cryptic loci regulator 2 N-terminal" evidence="3">
    <location>
        <begin position="71"/>
        <end position="128"/>
    </location>
</feature>
<dbReference type="GO" id="GO:0030466">
    <property type="term" value="P:silent mating-type cassette heterochromatin formation"/>
    <property type="evidence" value="ECO:0007669"/>
    <property type="project" value="TreeGrafter"/>
</dbReference>
<protein>
    <submittedName>
        <fullName evidence="4">Uncharacterized protein</fullName>
    </submittedName>
</protein>
<feature type="compositionally biased region" description="Polar residues" evidence="1">
    <location>
        <begin position="794"/>
        <end position="809"/>
    </location>
</feature>
<name>A0AAN7YKK4_9EURO</name>
<dbReference type="PANTHER" id="PTHR38046:SF1">
    <property type="entry name" value="CRYPTIC LOCI REGULATOR 2"/>
    <property type="match status" value="1"/>
</dbReference>
<evidence type="ECO:0000259" key="2">
    <source>
        <dbReference type="Pfam" id="PF10383"/>
    </source>
</evidence>